<dbReference type="InterPro" id="IPR036352">
    <property type="entry name" value="Semap_dom_sf"/>
</dbReference>
<dbReference type="SUPFAM" id="SSF101912">
    <property type="entry name" value="Sema domain"/>
    <property type="match status" value="1"/>
</dbReference>
<proteinExistence type="predicted"/>
<dbReference type="Proteomes" id="UP000271098">
    <property type="component" value="Unassembled WGS sequence"/>
</dbReference>
<evidence type="ECO:0000313" key="5">
    <source>
        <dbReference type="WBParaSite" id="GPUH_0002216101-mRNA-1"/>
    </source>
</evidence>
<evidence type="ECO:0000259" key="2">
    <source>
        <dbReference type="PROSITE" id="PS51004"/>
    </source>
</evidence>
<dbReference type="GO" id="GO:0005886">
    <property type="term" value="C:plasma membrane"/>
    <property type="evidence" value="ECO:0007669"/>
    <property type="project" value="TreeGrafter"/>
</dbReference>
<comment type="caution">
    <text evidence="1">Lacks conserved residue(s) required for the propagation of feature annotation.</text>
</comment>
<protein>
    <submittedName>
        <fullName evidence="5">Sema domain-containing protein</fullName>
    </submittedName>
</protein>
<dbReference type="Gene3D" id="2.130.10.10">
    <property type="entry name" value="YVTN repeat-like/Quinoprotein amine dehydrogenase"/>
    <property type="match status" value="1"/>
</dbReference>
<dbReference type="PROSITE" id="PS51004">
    <property type="entry name" value="SEMA"/>
    <property type="match status" value="1"/>
</dbReference>
<dbReference type="InterPro" id="IPR031148">
    <property type="entry name" value="Plexin"/>
</dbReference>
<dbReference type="InterPro" id="IPR001627">
    <property type="entry name" value="Semap_dom"/>
</dbReference>
<dbReference type="GO" id="GO:0002116">
    <property type="term" value="C:semaphorin receptor complex"/>
    <property type="evidence" value="ECO:0007669"/>
    <property type="project" value="TreeGrafter"/>
</dbReference>
<sequence length="119" mass="13328">MLVAFRAADSRDAHFWSYTEVPLECLHGSEMYNLVQDVYLSKPGYDLALSLGVSVEDDVLYGVFVKGWDVEETIPSSQSALCVYSMATVEKIFLENIELCFKGETSKVSSNLGSFFFLM</sequence>
<dbReference type="PANTHER" id="PTHR22625">
    <property type="entry name" value="PLEXIN"/>
    <property type="match status" value="1"/>
</dbReference>
<organism evidence="5">
    <name type="scientific">Gongylonema pulchrum</name>
    <dbReference type="NCBI Taxonomy" id="637853"/>
    <lineage>
        <taxon>Eukaryota</taxon>
        <taxon>Metazoa</taxon>
        <taxon>Ecdysozoa</taxon>
        <taxon>Nematoda</taxon>
        <taxon>Chromadorea</taxon>
        <taxon>Rhabditida</taxon>
        <taxon>Spirurina</taxon>
        <taxon>Spiruromorpha</taxon>
        <taxon>Spiruroidea</taxon>
        <taxon>Gongylonematidae</taxon>
        <taxon>Gongylonema</taxon>
    </lineage>
</organism>
<dbReference type="EMBL" id="UYRT01094329">
    <property type="protein sequence ID" value="VDN39532.1"/>
    <property type="molecule type" value="Genomic_DNA"/>
</dbReference>
<dbReference type="PANTHER" id="PTHR22625:SF70">
    <property type="entry name" value="PLEXIN A, ISOFORM A"/>
    <property type="match status" value="1"/>
</dbReference>
<evidence type="ECO:0000313" key="4">
    <source>
        <dbReference type="Proteomes" id="UP000271098"/>
    </source>
</evidence>
<dbReference type="AlphaFoldDB" id="A0A183EME3"/>
<evidence type="ECO:0000313" key="3">
    <source>
        <dbReference type="EMBL" id="VDN39532.1"/>
    </source>
</evidence>
<dbReference type="Pfam" id="PF01403">
    <property type="entry name" value="Sema"/>
    <property type="match status" value="1"/>
</dbReference>
<feature type="domain" description="Sema" evidence="2">
    <location>
        <begin position="1"/>
        <end position="119"/>
    </location>
</feature>
<name>A0A183EME3_9BILA</name>
<dbReference type="WBParaSite" id="GPUH_0002216101-mRNA-1">
    <property type="protein sequence ID" value="GPUH_0002216101-mRNA-1"/>
    <property type="gene ID" value="GPUH_0002216101"/>
</dbReference>
<gene>
    <name evidence="3" type="ORF">GPUH_LOCUS22134</name>
</gene>
<dbReference type="InterPro" id="IPR015943">
    <property type="entry name" value="WD40/YVTN_repeat-like_dom_sf"/>
</dbReference>
<dbReference type="GO" id="GO:0017154">
    <property type="term" value="F:semaphorin receptor activity"/>
    <property type="evidence" value="ECO:0007669"/>
    <property type="project" value="InterPro"/>
</dbReference>
<dbReference type="GO" id="GO:0030334">
    <property type="term" value="P:regulation of cell migration"/>
    <property type="evidence" value="ECO:0007669"/>
    <property type="project" value="TreeGrafter"/>
</dbReference>
<dbReference type="OrthoDB" id="125363at2759"/>
<reference evidence="5" key="1">
    <citation type="submission" date="2016-06" db="UniProtKB">
        <authorList>
            <consortium name="WormBaseParasite"/>
        </authorList>
    </citation>
    <scope>IDENTIFICATION</scope>
</reference>
<keyword evidence="4" id="KW-1185">Reference proteome</keyword>
<reference evidence="3 4" key="2">
    <citation type="submission" date="2018-11" db="EMBL/GenBank/DDBJ databases">
        <authorList>
            <consortium name="Pathogen Informatics"/>
        </authorList>
    </citation>
    <scope>NUCLEOTIDE SEQUENCE [LARGE SCALE GENOMIC DNA]</scope>
</reference>
<accession>A0A183EME3</accession>
<evidence type="ECO:0000256" key="1">
    <source>
        <dbReference type="PROSITE-ProRule" id="PRU00352"/>
    </source>
</evidence>